<proteinExistence type="predicted"/>
<evidence type="ECO:0000313" key="1">
    <source>
        <dbReference type="EMBL" id="RWX74029.1"/>
    </source>
</evidence>
<accession>A0A3S3S8N2</accession>
<reference evidence="1 2" key="1">
    <citation type="submission" date="2018-12" db="EMBL/GenBank/DDBJ databases">
        <title>The complete genome of the methanogenic archaea of the candidate phylum Verstraetearchaeota, obtained from the metagenome of underground thermal water.</title>
        <authorList>
            <person name="Kadnikov V.V."/>
            <person name="Mardanov A.V."/>
            <person name="Beletsky A.V."/>
            <person name="Karnachuk O.V."/>
            <person name="Ravin N.V."/>
        </authorList>
    </citation>
    <scope>NUCLEOTIDE SEQUENCE [LARGE SCALE GENOMIC DNA]</scope>
    <source>
        <strain evidence="1">Ch88</strain>
    </source>
</reference>
<gene>
    <name evidence="1" type="ORF">Metus_0054</name>
</gene>
<sequence length="108" mass="12893">MQFSEATKRMIERCFAMNELETEIQGLLTELPEEMARKIGGTKEYWIERFSSSPVMQKIVEDALRWSIRRSQSWSKKEGKPIRYYLKMIIDNGDIPEWISWHAKAMEF</sequence>
<dbReference type="EMBL" id="RXGA01000001">
    <property type="protein sequence ID" value="RWX74029.1"/>
    <property type="molecule type" value="Genomic_DNA"/>
</dbReference>
<organism evidence="1 2">
    <name type="scientific">Methanosuratincola subterraneus</name>
    <dbReference type="NCBI Taxonomy" id="2593994"/>
    <lineage>
        <taxon>Archaea</taxon>
        <taxon>Thermoproteota</taxon>
        <taxon>Methanosuratincolia</taxon>
        <taxon>Candidatus Methanomethylicales</taxon>
        <taxon>Candidatus Methanomethylicaceae</taxon>
        <taxon>Candidatus Methanosuratincola (ex Vanwonterghem et al. 2016)</taxon>
    </lineage>
</organism>
<name>A0A3S3S8N2_METS7</name>
<dbReference type="Proteomes" id="UP000288215">
    <property type="component" value="Unassembled WGS sequence"/>
</dbReference>
<dbReference type="AlphaFoldDB" id="A0A3S3S8N2"/>
<evidence type="ECO:0000313" key="2">
    <source>
        <dbReference type="Proteomes" id="UP000288215"/>
    </source>
</evidence>
<protein>
    <submittedName>
        <fullName evidence="1">Uncharacterized protein</fullName>
    </submittedName>
</protein>
<comment type="caution">
    <text evidence="1">The sequence shown here is derived from an EMBL/GenBank/DDBJ whole genome shotgun (WGS) entry which is preliminary data.</text>
</comment>